<organism evidence="1 2">
    <name type="scientific">Aquimarina intermedia</name>
    <dbReference type="NCBI Taxonomy" id="350814"/>
    <lineage>
        <taxon>Bacteria</taxon>
        <taxon>Pseudomonadati</taxon>
        <taxon>Bacteroidota</taxon>
        <taxon>Flavobacteriia</taxon>
        <taxon>Flavobacteriales</taxon>
        <taxon>Flavobacteriaceae</taxon>
        <taxon>Aquimarina</taxon>
    </lineage>
</organism>
<reference evidence="1 2" key="1">
    <citation type="submission" date="2019-07" db="EMBL/GenBank/DDBJ databases">
        <title>Genomic Encyclopedia of Archaeal and Bacterial Type Strains, Phase II (KMG-II): from individual species to whole genera.</title>
        <authorList>
            <person name="Goeker M."/>
        </authorList>
    </citation>
    <scope>NUCLEOTIDE SEQUENCE [LARGE SCALE GENOMIC DNA]</scope>
    <source>
        <strain evidence="1 2">DSM 17527</strain>
    </source>
</reference>
<dbReference type="GO" id="GO:0019825">
    <property type="term" value="F:oxygen binding"/>
    <property type="evidence" value="ECO:0007669"/>
    <property type="project" value="InterPro"/>
</dbReference>
<dbReference type="Proteomes" id="UP000324376">
    <property type="component" value="Unassembled WGS sequence"/>
</dbReference>
<dbReference type="AlphaFoldDB" id="A0A5S5C0U6"/>
<dbReference type="InterPro" id="IPR012292">
    <property type="entry name" value="Globin/Proto"/>
</dbReference>
<dbReference type="InterPro" id="IPR009050">
    <property type="entry name" value="Globin-like_sf"/>
</dbReference>
<protein>
    <submittedName>
        <fullName evidence="1">Hemoglobin</fullName>
    </submittedName>
</protein>
<proteinExistence type="predicted"/>
<keyword evidence="2" id="KW-1185">Reference proteome</keyword>
<dbReference type="GO" id="GO:0020037">
    <property type="term" value="F:heme binding"/>
    <property type="evidence" value="ECO:0007669"/>
    <property type="project" value="InterPro"/>
</dbReference>
<name>A0A5S5C0U6_9FLAO</name>
<gene>
    <name evidence="1" type="ORF">BD809_107123</name>
</gene>
<evidence type="ECO:0000313" key="1">
    <source>
        <dbReference type="EMBL" id="TYP72238.1"/>
    </source>
</evidence>
<dbReference type="OrthoDB" id="25954at2"/>
<dbReference type="EMBL" id="VNHU01000007">
    <property type="protein sequence ID" value="TYP72238.1"/>
    <property type="molecule type" value="Genomic_DNA"/>
</dbReference>
<comment type="caution">
    <text evidence="1">The sequence shown here is derived from an EMBL/GenBank/DDBJ whole genome shotgun (WGS) entry which is preliminary data.</text>
</comment>
<dbReference type="CDD" id="cd08916">
    <property type="entry name" value="TrHb3_P"/>
    <property type="match status" value="1"/>
</dbReference>
<dbReference type="SUPFAM" id="SSF46458">
    <property type="entry name" value="Globin-like"/>
    <property type="match status" value="1"/>
</dbReference>
<dbReference type="RefSeq" id="WP_148783114.1">
    <property type="nucleotide sequence ID" value="NZ_VNHU01000007.1"/>
</dbReference>
<accession>A0A5S5C0U6</accession>
<evidence type="ECO:0000313" key="2">
    <source>
        <dbReference type="Proteomes" id="UP000324376"/>
    </source>
</evidence>
<sequence>MQLNDLETRNDIIKLITIFYSKVKKDSILGPIFNGIINDWENHIIHIADFWITNLFGVPAYKGNPISKHIEVDKKQHHTINNEHFGIWLRLWITTIDELFEGETATLAKDRARRMATIFFIKIFENQKNVPKE</sequence>
<dbReference type="Gene3D" id="1.10.490.10">
    <property type="entry name" value="Globins"/>
    <property type="match status" value="1"/>
</dbReference>